<proteinExistence type="predicted"/>
<reference evidence="1" key="1">
    <citation type="submission" date="2021-02" db="EMBL/GenBank/DDBJ databases">
        <authorList>
            <person name="Nowell W R."/>
        </authorList>
    </citation>
    <scope>NUCLEOTIDE SEQUENCE</scope>
</reference>
<dbReference type="EMBL" id="CAJNOQ010009357">
    <property type="protein sequence ID" value="CAF1222642.1"/>
    <property type="molecule type" value="Genomic_DNA"/>
</dbReference>
<evidence type="ECO:0000313" key="2">
    <source>
        <dbReference type="EMBL" id="CAF3985879.1"/>
    </source>
</evidence>
<dbReference type="Proteomes" id="UP000663829">
    <property type="component" value="Unassembled WGS sequence"/>
</dbReference>
<dbReference type="Proteomes" id="UP000681722">
    <property type="component" value="Unassembled WGS sequence"/>
</dbReference>
<keyword evidence="3" id="KW-1185">Reference proteome</keyword>
<evidence type="ECO:0000313" key="3">
    <source>
        <dbReference type="Proteomes" id="UP000663829"/>
    </source>
</evidence>
<dbReference type="OrthoDB" id="423533at2759"/>
<name>A0A814Y0D0_9BILA</name>
<dbReference type="EMBL" id="CAJOBC010009359">
    <property type="protein sequence ID" value="CAF3985879.1"/>
    <property type="molecule type" value="Genomic_DNA"/>
</dbReference>
<gene>
    <name evidence="1" type="ORF">GPM918_LOCUS24766</name>
    <name evidence="2" type="ORF">SRO942_LOCUS24768</name>
</gene>
<comment type="caution">
    <text evidence="1">The sequence shown here is derived from an EMBL/GenBank/DDBJ whole genome shotgun (WGS) entry which is preliminary data.</text>
</comment>
<accession>A0A814Y0D0</accession>
<protein>
    <submittedName>
        <fullName evidence="1">Uncharacterized protein</fullName>
    </submittedName>
</protein>
<organism evidence="1 3">
    <name type="scientific">Didymodactylos carnosus</name>
    <dbReference type="NCBI Taxonomy" id="1234261"/>
    <lineage>
        <taxon>Eukaryota</taxon>
        <taxon>Metazoa</taxon>
        <taxon>Spiralia</taxon>
        <taxon>Gnathifera</taxon>
        <taxon>Rotifera</taxon>
        <taxon>Eurotatoria</taxon>
        <taxon>Bdelloidea</taxon>
        <taxon>Philodinida</taxon>
        <taxon>Philodinidae</taxon>
        <taxon>Didymodactylos</taxon>
    </lineage>
</organism>
<dbReference type="Gene3D" id="3.90.176.10">
    <property type="entry name" value="Toxin ADP-ribosyltransferase, Chain A, domain 1"/>
    <property type="match status" value="1"/>
</dbReference>
<sequence>MSKIGTLGAYCHLLFELLFDSRHLEDLTVYHCCVLKDDIIAEYKQAVGTKIRWLSFTSTTKDRKTAEFFGYNALFNGELETPVLLFQASIFLEGHCKSNRLGIKDFLLYDHVNL</sequence>
<dbReference type="AlphaFoldDB" id="A0A814Y0D0"/>
<evidence type="ECO:0000313" key="1">
    <source>
        <dbReference type="EMBL" id="CAF1222642.1"/>
    </source>
</evidence>